<proteinExistence type="predicted"/>
<protein>
    <recommendedName>
        <fullName evidence="3">C2H2-type domain-containing protein</fullName>
    </recommendedName>
</protein>
<reference evidence="1" key="1">
    <citation type="submission" date="2023-10" db="EMBL/GenBank/DDBJ databases">
        <title>Genome assembly of Pristionchus species.</title>
        <authorList>
            <person name="Yoshida K."/>
            <person name="Sommer R.J."/>
        </authorList>
    </citation>
    <scope>NUCLEOTIDE SEQUENCE</scope>
    <source>
        <strain evidence="1">RS0144</strain>
    </source>
</reference>
<evidence type="ECO:0008006" key="3">
    <source>
        <dbReference type="Google" id="ProtNLM"/>
    </source>
</evidence>
<dbReference type="Proteomes" id="UP001432027">
    <property type="component" value="Unassembled WGS sequence"/>
</dbReference>
<dbReference type="EMBL" id="BTSX01000001">
    <property type="protein sequence ID" value="GMS78612.1"/>
    <property type="molecule type" value="Genomic_DNA"/>
</dbReference>
<evidence type="ECO:0000313" key="1">
    <source>
        <dbReference type="EMBL" id="GMS78612.1"/>
    </source>
</evidence>
<accession>A0AAV5S6X3</accession>
<name>A0AAV5S6X3_9BILA</name>
<comment type="caution">
    <text evidence="1">The sequence shown here is derived from an EMBL/GenBank/DDBJ whole genome shotgun (WGS) entry which is preliminary data.</text>
</comment>
<evidence type="ECO:0000313" key="2">
    <source>
        <dbReference type="Proteomes" id="UP001432027"/>
    </source>
</evidence>
<keyword evidence="2" id="KW-1185">Reference proteome</keyword>
<organism evidence="1 2">
    <name type="scientific">Pristionchus entomophagus</name>
    <dbReference type="NCBI Taxonomy" id="358040"/>
    <lineage>
        <taxon>Eukaryota</taxon>
        <taxon>Metazoa</taxon>
        <taxon>Ecdysozoa</taxon>
        <taxon>Nematoda</taxon>
        <taxon>Chromadorea</taxon>
        <taxon>Rhabditida</taxon>
        <taxon>Rhabditina</taxon>
        <taxon>Diplogasteromorpha</taxon>
        <taxon>Diplogasteroidea</taxon>
        <taxon>Neodiplogasteridae</taxon>
        <taxon>Pristionchus</taxon>
    </lineage>
</organism>
<dbReference type="AlphaFoldDB" id="A0AAV5S6X3"/>
<sequence>AMSYELAREKLFSVAMELDGESLDDKLNLRFARSLQVAPCGPCRNTFDQHDMMTHFLSKKHRKKMIVLSAAVSRAAFEYWADKLQHESAAAAAVPA</sequence>
<feature type="non-terminal residue" evidence="1">
    <location>
        <position position="96"/>
    </location>
</feature>
<feature type="non-terminal residue" evidence="1">
    <location>
        <position position="1"/>
    </location>
</feature>
<gene>
    <name evidence="1" type="ORF">PENTCL1PPCAC_787</name>
</gene>